<feature type="region of interest" description="Disordered" evidence="1">
    <location>
        <begin position="1"/>
        <end position="22"/>
    </location>
</feature>
<accession>A0A9W4UT50</accession>
<sequence>MKEGRKEDSHKQTTHSKKLTSVQRPINNKKRCHASLLFLSPFSALHTDVHTYVCTQTLASHFSYRSIGIRNGLKHTVSPLPANLFIRDLCRCCCFVFLTHFTPLFVQCPAFLVYAYGLDVGEVVGNLGT</sequence>
<feature type="compositionally biased region" description="Basic and acidic residues" evidence="1">
    <location>
        <begin position="1"/>
        <end position="11"/>
    </location>
</feature>
<evidence type="ECO:0000313" key="2">
    <source>
        <dbReference type="EMBL" id="CAI6340496.1"/>
    </source>
</evidence>
<dbReference type="Proteomes" id="UP001152607">
    <property type="component" value="Unassembled WGS sequence"/>
</dbReference>
<evidence type="ECO:0000256" key="1">
    <source>
        <dbReference type="SAM" id="MobiDB-lite"/>
    </source>
</evidence>
<keyword evidence="3" id="KW-1185">Reference proteome</keyword>
<comment type="caution">
    <text evidence="2">The sequence shown here is derived from an EMBL/GenBank/DDBJ whole genome shotgun (WGS) entry which is preliminary data.</text>
</comment>
<protein>
    <submittedName>
        <fullName evidence="2">Uncharacterized protein</fullName>
    </submittedName>
</protein>
<name>A0A9W4UT50_9PLEO</name>
<dbReference type="AlphaFoldDB" id="A0A9W4UT50"/>
<organism evidence="2 3">
    <name type="scientific">Periconia digitata</name>
    <dbReference type="NCBI Taxonomy" id="1303443"/>
    <lineage>
        <taxon>Eukaryota</taxon>
        <taxon>Fungi</taxon>
        <taxon>Dikarya</taxon>
        <taxon>Ascomycota</taxon>
        <taxon>Pezizomycotina</taxon>
        <taxon>Dothideomycetes</taxon>
        <taxon>Pleosporomycetidae</taxon>
        <taxon>Pleosporales</taxon>
        <taxon>Massarineae</taxon>
        <taxon>Periconiaceae</taxon>
        <taxon>Periconia</taxon>
    </lineage>
</organism>
<proteinExistence type="predicted"/>
<reference evidence="2" key="1">
    <citation type="submission" date="2023-01" db="EMBL/GenBank/DDBJ databases">
        <authorList>
            <person name="Van Ghelder C."/>
            <person name="Rancurel C."/>
        </authorList>
    </citation>
    <scope>NUCLEOTIDE SEQUENCE</scope>
    <source>
        <strain evidence="2">CNCM I-4278</strain>
    </source>
</reference>
<evidence type="ECO:0000313" key="3">
    <source>
        <dbReference type="Proteomes" id="UP001152607"/>
    </source>
</evidence>
<dbReference type="EMBL" id="CAOQHR010000010">
    <property type="protein sequence ID" value="CAI6340496.1"/>
    <property type="molecule type" value="Genomic_DNA"/>
</dbReference>
<gene>
    <name evidence="2" type="ORF">PDIGIT_LOCUS13672</name>
</gene>